<evidence type="ECO:0000313" key="1">
    <source>
        <dbReference type="EMBL" id="DAE17579.1"/>
    </source>
</evidence>
<accession>A0A8S5QFC7</accession>
<dbReference type="EMBL" id="BK015642">
    <property type="protein sequence ID" value="DAE17579.1"/>
    <property type="molecule type" value="Genomic_DNA"/>
</dbReference>
<name>A0A8S5QFC7_9CAUD</name>
<protein>
    <recommendedName>
        <fullName evidence="2">DUF551 domain-containing protein</fullName>
    </recommendedName>
</protein>
<proteinExistence type="predicted"/>
<sequence length="129" mass="15279">MRIKERLLQYKQELQKQTMYKEGLPGSSLDIVNTLLNDLKQDEKENGWIPVKYHQISEKERAEEFLSKDIQYMLDCKMPDDGQEILVTNGETTWQDTCFIDSNGYYLDGGYDWIDIMAWMPLPKPYKED</sequence>
<evidence type="ECO:0008006" key="2">
    <source>
        <dbReference type="Google" id="ProtNLM"/>
    </source>
</evidence>
<organism evidence="1">
    <name type="scientific">Caudovirales sp. ctqPn17</name>
    <dbReference type="NCBI Taxonomy" id="2825772"/>
    <lineage>
        <taxon>Viruses</taxon>
        <taxon>Duplodnaviria</taxon>
        <taxon>Heunggongvirae</taxon>
        <taxon>Uroviricota</taxon>
        <taxon>Caudoviricetes</taxon>
    </lineage>
</organism>
<reference evidence="1" key="1">
    <citation type="journal article" date="2021" name="Proc. Natl. Acad. Sci. U.S.A.">
        <title>A Catalog of Tens of Thousands of Viruses from Human Metagenomes Reveals Hidden Associations with Chronic Diseases.</title>
        <authorList>
            <person name="Tisza M.J."/>
            <person name="Buck C.B."/>
        </authorList>
    </citation>
    <scope>NUCLEOTIDE SEQUENCE</scope>
    <source>
        <strain evidence="1">CtqPn17</strain>
    </source>
</reference>